<gene>
    <name evidence="3" type="ORF">RHSIM_Rhsim07G0173700</name>
</gene>
<keyword evidence="1" id="KW-0949">S-adenosyl-L-methionine</keyword>
<dbReference type="AlphaFoldDB" id="A0A834LHK6"/>
<dbReference type="GO" id="GO:0005634">
    <property type="term" value="C:nucleus"/>
    <property type="evidence" value="ECO:0007669"/>
    <property type="project" value="TreeGrafter"/>
</dbReference>
<dbReference type="EMBL" id="WJXA01000007">
    <property type="protein sequence ID" value="KAF7137403.1"/>
    <property type="molecule type" value="Genomic_DNA"/>
</dbReference>
<dbReference type="OrthoDB" id="1696276at2759"/>
<comment type="caution">
    <text evidence="3">The sequence shown here is derived from an EMBL/GenBank/DDBJ whole genome shotgun (WGS) entry which is preliminary data.</text>
</comment>
<reference evidence="3" key="1">
    <citation type="submission" date="2019-11" db="EMBL/GenBank/DDBJ databases">
        <authorList>
            <person name="Liu Y."/>
            <person name="Hou J."/>
            <person name="Li T.-Q."/>
            <person name="Guan C.-H."/>
            <person name="Wu X."/>
            <person name="Wu H.-Z."/>
            <person name="Ling F."/>
            <person name="Zhang R."/>
            <person name="Shi X.-G."/>
            <person name="Ren J.-P."/>
            <person name="Chen E.-F."/>
            <person name="Sun J.-M."/>
        </authorList>
    </citation>
    <scope>NUCLEOTIDE SEQUENCE</scope>
    <source>
        <strain evidence="3">Adult_tree_wgs_1</strain>
        <tissue evidence="3">Leaves</tissue>
    </source>
</reference>
<keyword evidence="4" id="KW-1185">Reference proteome</keyword>
<protein>
    <recommendedName>
        <fullName evidence="2">PRMT5 TIM barrel domain-containing protein</fullName>
    </recommendedName>
</protein>
<feature type="domain" description="PRMT5 TIM barrel" evidence="2">
    <location>
        <begin position="183"/>
        <end position="229"/>
    </location>
</feature>
<accession>A0A834LHK6</accession>
<evidence type="ECO:0000259" key="2">
    <source>
        <dbReference type="Pfam" id="PF17285"/>
    </source>
</evidence>
<name>A0A834LHK6_RHOSS</name>
<sequence>MPLGERSGDKSDSRYCGVETEFNDDMPQLLATNINGGFDFVVSPLVSLLLLLSRSVLDATFVDSAFMVVELWLVRNTPVTFSFLEMDPSYRPSLMDTGYKGSGIAPFAGSDLVLSPSQWSSHVVASRLDEVPLDKSILVIKMDIALVVLHWIWLSLPMGGGAWEHSYENMMGSADLVVCTMTTCTKRSLKGKISSWIDLDSEDEILRKDSEIVLKQEISWASHLSLQVVA</sequence>
<dbReference type="GO" id="GO:0016274">
    <property type="term" value="F:protein-arginine N-methyltransferase activity"/>
    <property type="evidence" value="ECO:0007669"/>
    <property type="project" value="InterPro"/>
</dbReference>
<evidence type="ECO:0000313" key="4">
    <source>
        <dbReference type="Proteomes" id="UP000626092"/>
    </source>
</evidence>
<dbReference type="PANTHER" id="PTHR10738">
    <property type="entry name" value="PROTEIN ARGININE N-METHYLTRANSFERASE 5"/>
    <property type="match status" value="1"/>
</dbReference>
<dbReference type="Pfam" id="PF17285">
    <property type="entry name" value="PRMT5_TIM"/>
    <property type="match status" value="1"/>
</dbReference>
<organism evidence="3 4">
    <name type="scientific">Rhododendron simsii</name>
    <name type="common">Sims's rhododendron</name>
    <dbReference type="NCBI Taxonomy" id="118357"/>
    <lineage>
        <taxon>Eukaryota</taxon>
        <taxon>Viridiplantae</taxon>
        <taxon>Streptophyta</taxon>
        <taxon>Embryophyta</taxon>
        <taxon>Tracheophyta</taxon>
        <taxon>Spermatophyta</taxon>
        <taxon>Magnoliopsida</taxon>
        <taxon>eudicotyledons</taxon>
        <taxon>Gunneridae</taxon>
        <taxon>Pentapetalae</taxon>
        <taxon>asterids</taxon>
        <taxon>Ericales</taxon>
        <taxon>Ericaceae</taxon>
        <taxon>Ericoideae</taxon>
        <taxon>Rhodoreae</taxon>
        <taxon>Rhododendron</taxon>
    </lineage>
</organism>
<proteinExistence type="predicted"/>
<dbReference type="InterPro" id="IPR035247">
    <property type="entry name" value="PRMT5_TIM"/>
</dbReference>
<evidence type="ECO:0000313" key="3">
    <source>
        <dbReference type="EMBL" id="KAF7137403.1"/>
    </source>
</evidence>
<evidence type="ECO:0000256" key="1">
    <source>
        <dbReference type="ARBA" id="ARBA00022691"/>
    </source>
</evidence>
<dbReference type="Gene3D" id="3.20.20.150">
    <property type="entry name" value="Divalent-metal-dependent TIM barrel enzymes"/>
    <property type="match status" value="2"/>
</dbReference>
<dbReference type="InterPro" id="IPR025799">
    <property type="entry name" value="Arg_MeTrfase"/>
</dbReference>
<dbReference type="GO" id="GO:0006355">
    <property type="term" value="P:regulation of DNA-templated transcription"/>
    <property type="evidence" value="ECO:0007669"/>
    <property type="project" value="TreeGrafter"/>
</dbReference>
<dbReference type="GO" id="GO:0005829">
    <property type="term" value="C:cytosol"/>
    <property type="evidence" value="ECO:0007669"/>
    <property type="project" value="TreeGrafter"/>
</dbReference>
<dbReference type="Proteomes" id="UP000626092">
    <property type="component" value="Unassembled WGS sequence"/>
</dbReference>
<dbReference type="PANTHER" id="PTHR10738:SF0">
    <property type="entry name" value="PROTEIN ARGININE N-METHYLTRANSFERASE 5"/>
    <property type="match status" value="1"/>
</dbReference>